<feature type="domain" description="GS beta-grasp" evidence="3">
    <location>
        <begin position="62"/>
        <end position="151"/>
    </location>
</feature>
<dbReference type="Pfam" id="PF12437">
    <property type="entry name" value="GSIII_N"/>
    <property type="match status" value="1"/>
</dbReference>
<dbReference type="Gene3D" id="3.30.590.10">
    <property type="entry name" value="Glutamine synthetase/guanido kinase, catalytic domain"/>
    <property type="match status" value="1"/>
</dbReference>
<dbReference type="InterPro" id="IPR008146">
    <property type="entry name" value="Gln_synth_cat_dom"/>
</dbReference>
<dbReference type="InterPro" id="IPR052725">
    <property type="entry name" value="GS_Type-3"/>
</dbReference>
<sequence length="692" mass="76171">MNHVPELFGSMVFNDKVMKARLPKEVYRSLKNTIQRGAPLDPSVADVVAACMKDWAVSKGATHFTHWFQPMTGITAEKHDSFINPCGDGSVIMDFSGKELVKGEPDASSFPSGGLRATFEARGYTAWDPTSYAFIKDDTLCIPTAFCSYNGQVLDKKTPLLRSMDAISKQAVRVLALFGKDVQRVNATIGPEQEYFLINKEDYARRPDLILTGRTLVGAPAPKGQELEDHYFGSLRPRVKAFMADLDEELWKLGILAKTEHNEVAPCQHEMAPIFATANISTDANQLTMEVMKKVADRHGFACLLHEKPFEGVNGSGKHNNWSLSTDGGENLLDPGTTPAENTQFLLFLTAVIKAVDDYQDLLRISVASAGNDHRLGANEAPPAIVSMYVGDELQAVIDCLVAGKPCQPNAPTVLDTGAVVLPNLPKDTSDRNRTSPFAFTGNKFEFRMPGSSFNIACTNVMLNTAVAESLRHFADVLEQADDLPRALLELIRSELTAHQRILFNGNGYSHDWEVEAARRGLSNFRTTPEALVHYTDPKNVELFARHGVYTQDEIQSRQDILLDEYAKAIRIEALTLLDLVRCRISPACVNYATGLAQGVSTKKQLGIEVPQEETLARHISSLTGQLIQAADQLEGRLADPVAEDASVAASWCAQTLIPAMDAVRTPADRLEQLVDRSVWPLPTYSDMLFYV</sequence>
<dbReference type="PROSITE" id="PS51987">
    <property type="entry name" value="GS_CATALYTIC"/>
    <property type="match status" value="1"/>
</dbReference>
<dbReference type="PROSITE" id="PS00181">
    <property type="entry name" value="GLNA_ATP"/>
    <property type="match status" value="1"/>
</dbReference>
<dbReference type="SUPFAM" id="SSF55931">
    <property type="entry name" value="Glutamine synthetase/guanido kinase"/>
    <property type="match status" value="1"/>
</dbReference>
<dbReference type="InterPro" id="IPR040577">
    <property type="entry name" value="Gln-synt_C"/>
</dbReference>
<dbReference type="EMBL" id="SLUM01000039">
    <property type="protein sequence ID" value="TCL52947.1"/>
    <property type="molecule type" value="Genomic_DNA"/>
</dbReference>
<protein>
    <submittedName>
        <fullName evidence="5">Glutamine synthetase</fullName>
    </submittedName>
</protein>
<dbReference type="Gene3D" id="1.20.120.1560">
    <property type="match status" value="1"/>
</dbReference>
<dbReference type="PANTHER" id="PTHR42974:SF1">
    <property type="entry name" value="TYPE-3 GLUTAMINE SYNTHETASE"/>
    <property type="match status" value="1"/>
</dbReference>
<evidence type="ECO:0000259" key="4">
    <source>
        <dbReference type="PROSITE" id="PS51987"/>
    </source>
</evidence>
<dbReference type="InterPro" id="IPR027303">
    <property type="entry name" value="Gln_synth_gly_rich_site"/>
</dbReference>
<dbReference type="RefSeq" id="WP_058966017.1">
    <property type="nucleotide sequence ID" value="NZ_CABKVM010000019.1"/>
</dbReference>
<accession>A0A4R1QIK3</accession>
<dbReference type="InterPro" id="IPR022147">
    <property type="entry name" value="GSIII_N"/>
</dbReference>
<dbReference type="PROSITE" id="PS51986">
    <property type="entry name" value="GS_BETA_GRASP"/>
    <property type="match status" value="1"/>
</dbReference>
<feature type="domain" description="GS catalytic" evidence="4">
    <location>
        <begin position="156"/>
        <end position="585"/>
    </location>
</feature>
<evidence type="ECO:0000313" key="6">
    <source>
        <dbReference type="Proteomes" id="UP000295184"/>
    </source>
</evidence>
<dbReference type="AlphaFoldDB" id="A0A4R1QIK3"/>
<dbReference type="STRING" id="1650663.GCA_001486665_02819"/>
<dbReference type="Pfam" id="PF18318">
    <property type="entry name" value="Gln-synt_C-ter"/>
    <property type="match status" value="1"/>
</dbReference>
<dbReference type="GO" id="GO:0006542">
    <property type="term" value="P:glutamine biosynthetic process"/>
    <property type="evidence" value="ECO:0007669"/>
    <property type="project" value="InterPro"/>
</dbReference>
<evidence type="ECO:0000256" key="2">
    <source>
        <dbReference type="RuleBase" id="RU000384"/>
    </source>
</evidence>
<evidence type="ECO:0000256" key="1">
    <source>
        <dbReference type="PROSITE-ProRule" id="PRU01330"/>
    </source>
</evidence>
<dbReference type="InterPro" id="IPR008147">
    <property type="entry name" value="Gln_synt_N"/>
</dbReference>
<dbReference type="GO" id="GO:0004356">
    <property type="term" value="F:glutamine synthetase activity"/>
    <property type="evidence" value="ECO:0007669"/>
    <property type="project" value="InterPro"/>
</dbReference>
<dbReference type="SMART" id="SM01230">
    <property type="entry name" value="Gln-synt_C"/>
    <property type="match status" value="1"/>
</dbReference>
<proteinExistence type="inferred from homology"/>
<dbReference type="Pfam" id="PF00120">
    <property type="entry name" value="Gln-synt_C"/>
    <property type="match status" value="1"/>
</dbReference>
<evidence type="ECO:0000259" key="3">
    <source>
        <dbReference type="PROSITE" id="PS51986"/>
    </source>
</evidence>
<reference evidence="5 6" key="1">
    <citation type="submission" date="2019-03" db="EMBL/GenBank/DDBJ databases">
        <title>Genomic Encyclopedia of Type Strains, Phase IV (KMG-IV): sequencing the most valuable type-strain genomes for metagenomic binning, comparative biology and taxonomic classification.</title>
        <authorList>
            <person name="Goeker M."/>
        </authorList>
    </citation>
    <scope>NUCLEOTIDE SEQUENCE [LARGE SCALE GENOMIC DNA]</scope>
    <source>
        <strain evidence="5 6">DSM 100451</strain>
    </source>
</reference>
<dbReference type="Proteomes" id="UP000295184">
    <property type="component" value="Unassembled WGS sequence"/>
</dbReference>
<dbReference type="InterPro" id="IPR014746">
    <property type="entry name" value="Gln_synth/guanido_kin_cat_dom"/>
</dbReference>
<dbReference type="OrthoDB" id="9807095at2"/>
<comment type="caution">
    <text evidence="5">The sequence shown here is derived from an EMBL/GenBank/DDBJ whole genome shotgun (WGS) entry which is preliminary data.</text>
</comment>
<name>A0A4R1QIK3_9FIRM</name>
<comment type="similarity">
    <text evidence="1 2">Belongs to the glutamine synthetase family.</text>
</comment>
<gene>
    <name evidence="5" type="ORF">EDD77_13916</name>
</gene>
<evidence type="ECO:0000313" key="5">
    <source>
        <dbReference type="EMBL" id="TCL52947.1"/>
    </source>
</evidence>
<dbReference type="PANTHER" id="PTHR42974">
    <property type="entry name" value="GLUTAMINE SYNTHETASE"/>
    <property type="match status" value="1"/>
</dbReference>
<organism evidence="5 6">
    <name type="scientific">Allofournierella massiliensis</name>
    <dbReference type="NCBI Taxonomy" id="1650663"/>
    <lineage>
        <taxon>Bacteria</taxon>
        <taxon>Bacillati</taxon>
        <taxon>Bacillota</taxon>
        <taxon>Clostridia</taxon>
        <taxon>Eubacteriales</taxon>
        <taxon>Oscillospiraceae</taxon>
        <taxon>Allofournierella</taxon>
    </lineage>
</organism>